<keyword evidence="3 6" id="KW-0812">Transmembrane</keyword>
<dbReference type="InterPro" id="IPR011701">
    <property type="entry name" value="MFS"/>
</dbReference>
<reference evidence="7 8" key="1">
    <citation type="journal article" date="2023" name="Elife">
        <title>Identification of key yeast species and microbe-microbe interactions impacting larval growth of Drosophila in the wild.</title>
        <authorList>
            <person name="Mure A."/>
            <person name="Sugiura Y."/>
            <person name="Maeda R."/>
            <person name="Honda K."/>
            <person name="Sakurai N."/>
            <person name="Takahashi Y."/>
            <person name="Watada M."/>
            <person name="Katoh T."/>
            <person name="Gotoh A."/>
            <person name="Gotoh Y."/>
            <person name="Taniguchi I."/>
            <person name="Nakamura K."/>
            <person name="Hayashi T."/>
            <person name="Katayama T."/>
            <person name="Uemura T."/>
            <person name="Hattori Y."/>
        </authorList>
    </citation>
    <scope>NUCLEOTIDE SEQUENCE [LARGE SCALE GENOMIC DNA]</scope>
    <source>
        <strain evidence="7 8">SC-9</strain>
    </source>
</reference>
<keyword evidence="4 6" id="KW-1133">Transmembrane helix</keyword>
<keyword evidence="5 6" id="KW-0472">Membrane</keyword>
<comment type="caution">
    <text evidence="7">The sequence shown here is derived from an EMBL/GenBank/DDBJ whole genome shotgun (WGS) entry which is preliminary data.</text>
</comment>
<feature type="transmembrane region" description="Helical" evidence="6">
    <location>
        <begin position="359"/>
        <end position="378"/>
    </location>
</feature>
<feature type="transmembrane region" description="Helical" evidence="6">
    <location>
        <begin position="159"/>
        <end position="177"/>
    </location>
</feature>
<dbReference type="InterPro" id="IPR036259">
    <property type="entry name" value="MFS_trans_sf"/>
</dbReference>
<dbReference type="PANTHER" id="PTHR43791">
    <property type="entry name" value="PERMEASE-RELATED"/>
    <property type="match status" value="1"/>
</dbReference>
<organism evidence="7 8">
    <name type="scientific">Saccharomycopsis crataegensis</name>
    <dbReference type="NCBI Taxonomy" id="43959"/>
    <lineage>
        <taxon>Eukaryota</taxon>
        <taxon>Fungi</taxon>
        <taxon>Dikarya</taxon>
        <taxon>Ascomycota</taxon>
        <taxon>Saccharomycotina</taxon>
        <taxon>Saccharomycetes</taxon>
        <taxon>Saccharomycopsidaceae</taxon>
        <taxon>Saccharomycopsis</taxon>
    </lineage>
</organism>
<evidence type="ECO:0000256" key="6">
    <source>
        <dbReference type="SAM" id="Phobius"/>
    </source>
</evidence>
<evidence type="ECO:0000256" key="2">
    <source>
        <dbReference type="ARBA" id="ARBA00022448"/>
    </source>
</evidence>
<feature type="transmembrane region" description="Helical" evidence="6">
    <location>
        <begin position="189"/>
        <end position="210"/>
    </location>
</feature>
<feature type="transmembrane region" description="Helical" evidence="6">
    <location>
        <begin position="101"/>
        <end position="122"/>
    </location>
</feature>
<dbReference type="SUPFAM" id="SSF103473">
    <property type="entry name" value="MFS general substrate transporter"/>
    <property type="match status" value="1"/>
</dbReference>
<dbReference type="Proteomes" id="UP001360560">
    <property type="component" value="Unassembled WGS sequence"/>
</dbReference>
<feature type="transmembrane region" description="Helical" evidence="6">
    <location>
        <begin position="423"/>
        <end position="443"/>
    </location>
</feature>
<dbReference type="Pfam" id="PF07690">
    <property type="entry name" value="MFS_1"/>
    <property type="match status" value="1"/>
</dbReference>
<dbReference type="GeneID" id="90070974"/>
<accession>A0AAV5QDI0</accession>
<dbReference type="EMBL" id="BTFZ01000001">
    <property type="protein sequence ID" value="GMM32995.1"/>
    <property type="molecule type" value="Genomic_DNA"/>
</dbReference>
<protein>
    <recommendedName>
        <fullName evidence="9">Major facilitator superfamily (MFS) profile domain-containing protein</fullName>
    </recommendedName>
</protein>
<evidence type="ECO:0000256" key="3">
    <source>
        <dbReference type="ARBA" id="ARBA00022692"/>
    </source>
</evidence>
<feature type="transmembrane region" description="Helical" evidence="6">
    <location>
        <begin position="390"/>
        <end position="411"/>
    </location>
</feature>
<proteinExistence type="predicted"/>
<dbReference type="GO" id="GO:0022857">
    <property type="term" value="F:transmembrane transporter activity"/>
    <property type="evidence" value="ECO:0007669"/>
    <property type="project" value="InterPro"/>
</dbReference>
<name>A0AAV5QDI0_9ASCO</name>
<evidence type="ECO:0000256" key="4">
    <source>
        <dbReference type="ARBA" id="ARBA00022989"/>
    </source>
</evidence>
<dbReference type="RefSeq" id="XP_064849995.1">
    <property type="nucleotide sequence ID" value="XM_064993923.1"/>
</dbReference>
<feature type="transmembrane region" description="Helical" evidence="6">
    <location>
        <begin position="334"/>
        <end position="352"/>
    </location>
</feature>
<evidence type="ECO:0000256" key="1">
    <source>
        <dbReference type="ARBA" id="ARBA00004141"/>
    </source>
</evidence>
<feature type="transmembrane region" description="Helical" evidence="6">
    <location>
        <begin position="455"/>
        <end position="475"/>
    </location>
</feature>
<feature type="transmembrane region" description="Helical" evidence="6">
    <location>
        <begin position="129"/>
        <end position="147"/>
    </location>
</feature>
<gene>
    <name evidence="7" type="ORF">DASC09_003200</name>
</gene>
<dbReference type="AlphaFoldDB" id="A0AAV5QDI0"/>
<dbReference type="Gene3D" id="1.20.1250.20">
    <property type="entry name" value="MFS general substrate transporter like domains"/>
    <property type="match status" value="2"/>
</dbReference>
<dbReference type="PANTHER" id="PTHR43791:SF46">
    <property type="entry name" value="MAJOR FACILITATOR SUPERFAMILY (MFS) PROFILE DOMAIN-CONTAINING PROTEIN-RELATED"/>
    <property type="match status" value="1"/>
</dbReference>
<keyword evidence="2" id="KW-0813">Transport</keyword>
<evidence type="ECO:0000313" key="7">
    <source>
        <dbReference type="EMBL" id="GMM32995.1"/>
    </source>
</evidence>
<feature type="transmembrane region" description="Helical" evidence="6">
    <location>
        <begin position="225"/>
        <end position="245"/>
    </location>
</feature>
<dbReference type="GO" id="GO:0005886">
    <property type="term" value="C:plasma membrane"/>
    <property type="evidence" value="ECO:0007669"/>
    <property type="project" value="TreeGrafter"/>
</dbReference>
<evidence type="ECO:0008006" key="9">
    <source>
        <dbReference type="Google" id="ProtNLM"/>
    </source>
</evidence>
<evidence type="ECO:0000313" key="8">
    <source>
        <dbReference type="Proteomes" id="UP001360560"/>
    </source>
</evidence>
<comment type="subcellular location">
    <subcellularLocation>
        <location evidence="1">Membrane</location>
        <topology evidence="1">Multi-pass membrane protein</topology>
    </subcellularLocation>
</comment>
<evidence type="ECO:0000256" key="5">
    <source>
        <dbReference type="ARBA" id="ARBA00023136"/>
    </source>
</evidence>
<feature type="transmembrane region" description="Helical" evidence="6">
    <location>
        <begin position="63"/>
        <end position="81"/>
    </location>
</feature>
<keyword evidence="8" id="KW-1185">Reference proteome</keyword>
<sequence length="514" mass="58247">MNSLSNEKVFTSSGFEDFDQEIIDTTPDDFYTSENTKKLRVEELANRYNINEKKLLWKLDVHVVFPFAIAAFISFLCRSNLGLLQIEGIYFSLEMTELSLFTAYALFFAPYFAFQFISNIILKRVRPHFWIALSVLLYGCVTLATAWVKTRGQFTACQFLHGLFQSGVETAMYYILAQYYEPSESQKRFGGIYSVQCLAGAVSTAITYAIDTTLINKYHRAEWRWLLIIEGSMAIVSSVILFFIIPDFPENARFIDEDETSFLVKKLEIYQGKSGFDLEVSNKELFSMFVDPVVLLPAMASLGICYATYCYAFFEPIFLTEIMGSSIANVNKMSVFPWICAFVYGNFIGYLSDKLKMRFPFVVLNLLLTLVGGALAFSHPLSTVPDYTKYSGLFLIVSGSYAATPLLICWATTNLGGHTRKNLGITMTISFGSLSGLVCIFPFLNDNPHRYTKGFSTGFGFLLLSLGSSIAYFFVLRSANLKKRTNDYKMKFGENSQRKQIILGDRNPAFDYNY</sequence>
<feature type="transmembrane region" description="Helical" evidence="6">
    <location>
        <begin position="293"/>
        <end position="314"/>
    </location>
</feature>